<sequence length="90" mass="9922">MPLFAVICRDKPDHLQTRMETRERHLAYLAERPVVQFAGPFIEGGSPIGSLLVVEAESIAAAQDWAANDPYAQAGLFASVEVIEWRKVIG</sequence>
<protein>
    <submittedName>
        <fullName evidence="3">YciI family protein</fullName>
    </submittedName>
</protein>
<keyword evidence="4" id="KW-1185">Reference proteome</keyword>
<reference evidence="3 4" key="1">
    <citation type="submission" date="2019-11" db="EMBL/GenBank/DDBJ databases">
        <authorList>
            <person name="Dong K."/>
        </authorList>
    </citation>
    <scope>NUCLEOTIDE SEQUENCE [LARGE SCALE GENOMIC DNA]</scope>
    <source>
        <strain evidence="3 4">NBRC 111993</strain>
    </source>
</reference>
<evidence type="ECO:0000313" key="4">
    <source>
        <dbReference type="Proteomes" id="UP000478183"/>
    </source>
</evidence>
<dbReference type="Gene3D" id="3.30.70.1060">
    <property type="entry name" value="Dimeric alpha+beta barrel"/>
    <property type="match status" value="1"/>
</dbReference>
<gene>
    <name evidence="3" type="ORF">GL286_14695</name>
</gene>
<dbReference type="PANTHER" id="PTHR33606:SF3">
    <property type="entry name" value="PROTEIN YCII"/>
    <property type="match status" value="1"/>
</dbReference>
<accession>A0A6L6JEG5</accession>
<dbReference type="InterPro" id="IPR011008">
    <property type="entry name" value="Dimeric_a/b-barrel"/>
</dbReference>
<evidence type="ECO:0000259" key="2">
    <source>
        <dbReference type="Pfam" id="PF03795"/>
    </source>
</evidence>
<dbReference type="EMBL" id="WMIE01000009">
    <property type="protein sequence ID" value="MTH78977.1"/>
    <property type="molecule type" value="Genomic_DNA"/>
</dbReference>
<dbReference type="Pfam" id="PF03795">
    <property type="entry name" value="YCII"/>
    <property type="match status" value="1"/>
</dbReference>
<evidence type="ECO:0000313" key="3">
    <source>
        <dbReference type="EMBL" id="MTH78977.1"/>
    </source>
</evidence>
<comment type="caution">
    <text evidence="3">The sequence shown here is derived from an EMBL/GenBank/DDBJ whole genome shotgun (WGS) entry which is preliminary data.</text>
</comment>
<organism evidence="3 4">
    <name type="scientific">Paracoccus aestuariivivens</name>
    <dbReference type="NCBI Taxonomy" id="1820333"/>
    <lineage>
        <taxon>Bacteria</taxon>
        <taxon>Pseudomonadati</taxon>
        <taxon>Pseudomonadota</taxon>
        <taxon>Alphaproteobacteria</taxon>
        <taxon>Rhodobacterales</taxon>
        <taxon>Paracoccaceae</taxon>
        <taxon>Paracoccus</taxon>
    </lineage>
</organism>
<dbReference type="AlphaFoldDB" id="A0A6L6JEG5"/>
<dbReference type="InterPro" id="IPR005545">
    <property type="entry name" value="YCII"/>
</dbReference>
<dbReference type="SUPFAM" id="SSF54909">
    <property type="entry name" value="Dimeric alpha+beta barrel"/>
    <property type="match status" value="1"/>
</dbReference>
<evidence type="ECO:0000256" key="1">
    <source>
        <dbReference type="ARBA" id="ARBA00007689"/>
    </source>
</evidence>
<feature type="domain" description="YCII-related" evidence="2">
    <location>
        <begin position="3"/>
        <end position="86"/>
    </location>
</feature>
<dbReference type="Proteomes" id="UP000478183">
    <property type="component" value="Unassembled WGS sequence"/>
</dbReference>
<dbReference type="OrthoDB" id="2293521at2"/>
<proteinExistence type="inferred from homology"/>
<comment type="similarity">
    <text evidence="1">Belongs to the YciI family.</text>
</comment>
<dbReference type="PANTHER" id="PTHR33606">
    <property type="entry name" value="PROTEIN YCII"/>
    <property type="match status" value="1"/>
</dbReference>
<name>A0A6L6JEG5_9RHOB</name>
<dbReference type="InterPro" id="IPR051807">
    <property type="entry name" value="Sec-metab_biosynth-assoc"/>
</dbReference>